<evidence type="ECO:0000313" key="3">
    <source>
        <dbReference type="Proteomes" id="UP000615446"/>
    </source>
</evidence>
<protein>
    <submittedName>
        <fullName evidence="2">Uncharacterized protein</fullName>
    </submittedName>
</protein>
<proteinExistence type="predicted"/>
<dbReference type="AlphaFoldDB" id="A0A8H3LQ92"/>
<reference evidence="2" key="1">
    <citation type="submission" date="2019-10" db="EMBL/GenBank/DDBJ databases">
        <title>Conservation and host-specific expression of non-tandemly repeated heterogenous ribosome RNA gene in arbuscular mycorrhizal fungi.</title>
        <authorList>
            <person name="Maeda T."/>
            <person name="Kobayashi Y."/>
            <person name="Nakagawa T."/>
            <person name="Ezawa T."/>
            <person name="Yamaguchi K."/>
            <person name="Bino T."/>
            <person name="Nishimoto Y."/>
            <person name="Shigenobu S."/>
            <person name="Kawaguchi M."/>
        </authorList>
    </citation>
    <scope>NUCLEOTIDE SEQUENCE</scope>
    <source>
        <strain evidence="2">HR1</strain>
    </source>
</reference>
<feature type="region of interest" description="Disordered" evidence="1">
    <location>
        <begin position="28"/>
        <end position="81"/>
    </location>
</feature>
<evidence type="ECO:0000313" key="2">
    <source>
        <dbReference type="EMBL" id="GES89443.1"/>
    </source>
</evidence>
<feature type="compositionally biased region" description="Basic residues" evidence="1">
    <location>
        <begin position="50"/>
        <end position="63"/>
    </location>
</feature>
<gene>
    <name evidence="2" type="ORF">RCL2_001634300</name>
</gene>
<name>A0A8H3LQ92_9GLOM</name>
<accession>A0A8H3LQ92</accession>
<evidence type="ECO:0000256" key="1">
    <source>
        <dbReference type="SAM" id="MobiDB-lite"/>
    </source>
</evidence>
<comment type="caution">
    <text evidence="2">The sequence shown here is derived from an EMBL/GenBank/DDBJ whole genome shotgun (WGS) entry which is preliminary data.</text>
</comment>
<dbReference type="EMBL" id="BLAL01000187">
    <property type="protein sequence ID" value="GES89443.1"/>
    <property type="molecule type" value="Genomic_DNA"/>
</dbReference>
<dbReference type="Proteomes" id="UP000615446">
    <property type="component" value="Unassembled WGS sequence"/>
</dbReference>
<sequence length="110" mass="11863">MQDPPKIGDINNTLNTPESVMIQEIDMDISSPAQHQSNPVALPTQAKLTPKGKGKKKNKHKKVPTPLPPPKELANTKASTSSASILNLSGNENKKLKTLETDATHIITGY</sequence>
<organism evidence="2 3">
    <name type="scientific">Rhizophagus clarus</name>
    <dbReference type="NCBI Taxonomy" id="94130"/>
    <lineage>
        <taxon>Eukaryota</taxon>
        <taxon>Fungi</taxon>
        <taxon>Fungi incertae sedis</taxon>
        <taxon>Mucoromycota</taxon>
        <taxon>Glomeromycotina</taxon>
        <taxon>Glomeromycetes</taxon>
        <taxon>Glomerales</taxon>
        <taxon>Glomeraceae</taxon>
        <taxon>Rhizophagus</taxon>
    </lineage>
</organism>